<dbReference type="AlphaFoldDB" id="A0A3Q2YT00"/>
<dbReference type="STRING" id="109280.ENSHCOP00000021842"/>
<dbReference type="Proteomes" id="UP000264820">
    <property type="component" value="Unplaced"/>
</dbReference>
<name>A0A3Q2YT00_HIPCM</name>
<sequence>MKQMVPVNLSKTSLEIELADLCSGNTRMQVARTFHCFLVLQKEGAVSLHQSEPYQDIFVTPGPAFFLLENAKTDDV</sequence>
<dbReference type="GeneTree" id="ENSGT00940000177392"/>
<accession>A0A3Q2YT00</accession>
<evidence type="ECO:0000259" key="1">
    <source>
        <dbReference type="Pfam" id="PF04824"/>
    </source>
</evidence>
<feature type="domain" description="Rad21/Rec8-like protein C-terminal eukaryotic" evidence="1">
    <location>
        <begin position="17"/>
        <end position="65"/>
    </location>
</feature>
<dbReference type="InterPro" id="IPR006909">
    <property type="entry name" value="Rad21/Rec8_C_eu"/>
</dbReference>
<proteinExistence type="predicted"/>
<dbReference type="OMA" id="RAPYEDI"/>
<organism evidence="2 3">
    <name type="scientific">Hippocampus comes</name>
    <name type="common">Tiger tail seahorse</name>
    <dbReference type="NCBI Taxonomy" id="109280"/>
    <lineage>
        <taxon>Eukaryota</taxon>
        <taxon>Metazoa</taxon>
        <taxon>Chordata</taxon>
        <taxon>Craniata</taxon>
        <taxon>Vertebrata</taxon>
        <taxon>Euteleostomi</taxon>
        <taxon>Actinopterygii</taxon>
        <taxon>Neopterygii</taxon>
        <taxon>Teleostei</taxon>
        <taxon>Neoteleostei</taxon>
        <taxon>Acanthomorphata</taxon>
        <taxon>Syngnathiaria</taxon>
        <taxon>Syngnathiformes</taxon>
        <taxon>Syngnathoidei</taxon>
        <taxon>Syngnathidae</taxon>
        <taxon>Hippocampus</taxon>
    </lineage>
</organism>
<evidence type="ECO:0000313" key="2">
    <source>
        <dbReference type="Ensembl" id="ENSHCOP00000021842.1"/>
    </source>
</evidence>
<reference evidence="2" key="1">
    <citation type="submission" date="2025-08" db="UniProtKB">
        <authorList>
            <consortium name="Ensembl"/>
        </authorList>
    </citation>
    <scope>IDENTIFICATION</scope>
</reference>
<dbReference type="InterPro" id="IPR023093">
    <property type="entry name" value="ScpA-like_C"/>
</dbReference>
<reference evidence="2" key="2">
    <citation type="submission" date="2025-09" db="UniProtKB">
        <authorList>
            <consortium name="Ensembl"/>
        </authorList>
    </citation>
    <scope>IDENTIFICATION</scope>
</reference>
<dbReference type="InterPro" id="IPR036390">
    <property type="entry name" value="WH_DNA-bd_sf"/>
</dbReference>
<evidence type="ECO:0000313" key="3">
    <source>
        <dbReference type="Proteomes" id="UP000264820"/>
    </source>
</evidence>
<dbReference type="Pfam" id="PF04824">
    <property type="entry name" value="Rad21_Rec8"/>
    <property type="match status" value="1"/>
</dbReference>
<dbReference type="Gene3D" id="1.10.10.580">
    <property type="entry name" value="Structural maintenance of chromosome 1. Chain E"/>
    <property type="match status" value="1"/>
</dbReference>
<dbReference type="Ensembl" id="ENSHCOT00000002586.1">
    <property type="protein sequence ID" value="ENSHCOP00000021842.1"/>
    <property type="gene ID" value="ENSHCOG00000009001.1"/>
</dbReference>
<keyword evidence="3" id="KW-1185">Reference proteome</keyword>
<dbReference type="SUPFAM" id="SSF46785">
    <property type="entry name" value="Winged helix' DNA-binding domain"/>
    <property type="match status" value="1"/>
</dbReference>
<protein>
    <recommendedName>
        <fullName evidence="1">Rad21/Rec8-like protein C-terminal eukaryotic domain-containing protein</fullName>
    </recommendedName>
</protein>